<evidence type="ECO:0000313" key="2">
    <source>
        <dbReference type="EMBL" id="KAB1222983.1"/>
    </source>
</evidence>
<protein>
    <submittedName>
        <fullName evidence="2">Uncharacterized protein</fullName>
    </submittedName>
</protein>
<name>A0A6A1WDP9_9ROSI</name>
<dbReference type="Proteomes" id="UP000516437">
    <property type="component" value="Chromosome 2"/>
</dbReference>
<dbReference type="EMBL" id="RXIC02000020">
    <property type="protein sequence ID" value="KAB1222983.1"/>
    <property type="molecule type" value="Genomic_DNA"/>
</dbReference>
<dbReference type="AlphaFoldDB" id="A0A6A1WDP9"/>
<evidence type="ECO:0000256" key="1">
    <source>
        <dbReference type="SAM" id="MobiDB-lite"/>
    </source>
</evidence>
<keyword evidence="3" id="KW-1185">Reference proteome</keyword>
<organism evidence="2 3">
    <name type="scientific">Morella rubra</name>
    <name type="common">Chinese bayberry</name>
    <dbReference type="NCBI Taxonomy" id="262757"/>
    <lineage>
        <taxon>Eukaryota</taxon>
        <taxon>Viridiplantae</taxon>
        <taxon>Streptophyta</taxon>
        <taxon>Embryophyta</taxon>
        <taxon>Tracheophyta</taxon>
        <taxon>Spermatophyta</taxon>
        <taxon>Magnoliopsida</taxon>
        <taxon>eudicotyledons</taxon>
        <taxon>Gunneridae</taxon>
        <taxon>Pentapetalae</taxon>
        <taxon>rosids</taxon>
        <taxon>fabids</taxon>
        <taxon>Fagales</taxon>
        <taxon>Myricaceae</taxon>
        <taxon>Morella</taxon>
    </lineage>
</organism>
<feature type="region of interest" description="Disordered" evidence="1">
    <location>
        <begin position="96"/>
        <end position="118"/>
    </location>
</feature>
<gene>
    <name evidence="2" type="ORF">CJ030_MR2G020034</name>
</gene>
<evidence type="ECO:0000313" key="3">
    <source>
        <dbReference type="Proteomes" id="UP000516437"/>
    </source>
</evidence>
<comment type="caution">
    <text evidence="2">The sequence shown here is derived from an EMBL/GenBank/DDBJ whole genome shotgun (WGS) entry which is preliminary data.</text>
</comment>
<sequence length="174" mass="18152">MDYSGASNNDLPHTLMGPTDTVVLLESSSLGHSNLLGAGVDSEVHSKMLPTSEVPLVISSGAEVPPSQQSSVLGASIASGSRLPLVPSASDKELAMSLVDESASESSEESGPPIQSDLDVSELAYNTKLESACSRSLGLEIELEAEKKRSSKLRTVARCTHSQAEIFGARVEAL</sequence>
<reference evidence="2 3" key="1">
    <citation type="journal article" date="2019" name="Plant Biotechnol. J.">
        <title>The red bayberry genome and genetic basis of sex determination.</title>
        <authorList>
            <person name="Jia H.M."/>
            <person name="Jia H.J."/>
            <person name="Cai Q.L."/>
            <person name="Wang Y."/>
            <person name="Zhao H.B."/>
            <person name="Yang W.F."/>
            <person name="Wang G.Y."/>
            <person name="Li Y.H."/>
            <person name="Zhan D.L."/>
            <person name="Shen Y.T."/>
            <person name="Niu Q.F."/>
            <person name="Chang L."/>
            <person name="Qiu J."/>
            <person name="Zhao L."/>
            <person name="Xie H.B."/>
            <person name="Fu W.Y."/>
            <person name="Jin J."/>
            <person name="Li X.W."/>
            <person name="Jiao Y."/>
            <person name="Zhou C.C."/>
            <person name="Tu T."/>
            <person name="Chai C.Y."/>
            <person name="Gao J.L."/>
            <person name="Fan L.J."/>
            <person name="van de Weg E."/>
            <person name="Wang J.Y."/>
            <person name="Gao Z.S."/>
        </authorList>
    </citation>
    <scope>NUCLEOTIDE SEQUENCE [LARGE SCALE GENOMIC DNA]</scope>
    <source>
        <tissue evidence="2">Leaves</tissue>
    </source>
</reference>
<accession>A0A6A1WDP9</accession>
<proteinExistence type="predicted"/>